<dbReference type="AlphaFoldDB" id="A0A0L0G7W0"/>
<gene>
    <name evidence="2" type="ORF">SARC_02697</name>
</gene>
<dbReference type="EMBL" id="KQ241720">
    <property type="protein sequence ID" value="KNC85107.1"/>
    <property type="molecule type" value="Genomic_DNA"/>
</dbReference>
<dbReference type="Proteomes" id="UP000054560">
    <property type="component" value="Unassembled WGS sequence"/>
</dbReference>
<feature type="region of interest" description="Disordered" evidence="1">
    <location>
        <begin position="574"/>
        <end position="618"/>
    </location>
</feature>
<name>A0A0L0G7W0_9EUKA</name>
<evidence type="ECO:0000313" key="2">
    <source>
        <dbReference type="EMBL" id="KNC85107.1"/>
    </source>
</evidence>
<reference evidence="2 3" key="1">
    <citation type="submission" date="2011-02" db="EMBL/GenBank/DDBJ databases">
        <title>The Genome Sequence of Sphaeroforma arctica JP610.</title>
        <authorList>
            <consortium name="The Broad Institute Genome Sequencing Platform"/>
            <person name="Russ C."/>
            <person name="Cuomo C."/>
            <person name="Young S.K."/>
            <person name="Zeng Q."/>
            <person name="Gargeya S."/>
            <person name="Alvarado L."/>
            <person name="Berlin A."/>
            <person name="Chapman S.B."/>
            <person name="Chen Z."/>
            <person name="Freedman E."/>
            <person name="Gellesch M."/>
            <person name="Goldberg J."/>
            <person name="Griggs A."/>
            <person name="Gujja S."/>
            <person name="Heilman E."/>
            <person name="Heiman D."/>
            <person name="Howarth C."/>
            <person name="Mehta T."/>
            <person name="Neiman D."/>
            <person name="Pearson M."/>
            <person name="Roberts A."/>
            <person name="Saif S."/>
            <person name="Shea T."/>
            <person name="Shenoy N."/>
            <person name="Sisk P."/>
            <person name="Stolte C."/>
            <person name="Sykes S."/>
            <person name="White J."/>
            <person name="Yandava C."/>
            <person name="Burger G."/>
            <person name="Gray M.W."/>
            <person name="Holland P.W.H."/>
            <person name="King N."/>
            <person name="Lang F.B.F."/>
            <person name="Roger A.J."/>
            <person name="Ruiz-Trillo I."/>
            <person name="Haas B."/>
            <person name="Nusbaum C."/>
            <person name="Birren B."/>
        </authorList>
    </citation>
    <scope>NUCLEOTIDE SEQUENCE [LARGE SCALE GENOMIC DNA]</scope>
    <source>
        <strain evidence="2 3">JP610</strain>
    </source>
</reference>
<feature type="compositionally biased region" description="Low complexity" evidence="1">
    <location>
        <begin position="586"/>
        <end position="611"/>
    </location>
</feature>
<protein>
    <submittedName>
        <fullName evidence="2">Uncharacterized protein</fullName>
    </submittedName>
</protein>
<feature type="compositionally biased region" description="Basic and acidic residues" evidence="1">
    <location>
        <begin position="397"/>
        <end position="411"/>
    </location>
</feature>
<feature type="compositionally biased region" description="Polar residues" evidence="1">
    <location>
        <begin position="450"/>
        <end position="465"/>
    </location>
</feature>
<dbReference type="GeneID" id="25903201"/>
<accession>A0A0L0G7W0</accession>
<dbReference type="RefSeq" id="XP_014159009.1">
    <property type="nucleotide sequence ID" value="XM_014303534.1"/>
</dbReference>
<feature type="region of interest" description="Disordered" evidence="1">
    <location>
        <begin position="377"/>
        <end position="466"/>
    </location>
</feature>
<sequence length="934" mass="102464">MGHSSGPSSPDTPRHTTVAKRRLSQDTDKWGMKTGCSQSVAVTMNDTQRSVRETLFCYVLVNVTDLTVYMPRSVVEGIPSERVQQTLGRSLLAYFRLLAVLYPPAPSANVVRCVRENIDQFGELFWLVDAQLAETDYSKLEGLAWWLTVMCEETTGDALVAKFLGQTVASRGHPSTQLMCDFFISLNGTATQISFNERLLSVFYRLVRLLCCYSIDFIRVWMGNNNFTWAVENLMTANVVYSKAMTEVLLVVEYTATRNTQRHTQQREEAIANCARLPPALKTAVWVAPIDREQQGLTERRANLIQKLVNNHTLGDLAPVGGFVVYTCLNTKQPDPKPLYALFLQVYIGNKGRGLDVLWARLISLLTASTAMQDKLAANASQPQAHALPPPGYAEGAESRRTSRKGHDNAHGRSVRSGVRRGDVGVQTGGSSASIDIDEDDLDDFLPPGQSKSSPAHNASHSPTQARVDHVVTPEDMEREATLQCILRVFARVCEWVQQDLVPRNPPRNQDEFTIISITRSKLQSADAENVHVTMEMALLQRYLMFEPVCVLACGCGRDDGGCSTSATTQTATADTATLPHPTTEPATSAPHTNTPATTTTTTGTGTSTDAPPRPCRQDISRAAGLQLLVTVCDLVPPTLHDVRTHLLRDHLRIGPRSSLPTNRNARAYKMSPAGGRHTIGSYLGHTLTECTGPGYARMSVCGDLDPPRTTHTPTQLRQLKEYCGMVNQIVLLTLRPPIEFDSEDDDTDGEESVVLEGLQLNMAVAMTTTSVLEYSPHRIWPTSWSSSATPVARSQLCEHVRMESNRQAWEKYILFVLKGGDGYLVNMPVDVLDRFAALVDVVLHTASVPTKTAIATYIESVVSDMLADERSPKATLLQIYKVLCVCINTNALDKQLDVASSVSVLGAANPSTSTTNPELLLVKNIAEKLAARS</sequence>
<evidence type="ECO:0000256" key="1">
    <source>
        <dbReference type="SAM" id="MobiDB-lite"/>
    </source>
</evidence>
<keyword evidence="3" id="KW-1185">Reference proteome</keyword>
<proteinExistence type="predicted"/>
<evidence type="ECO:0000313" key="3">
    <source>
        <dbReference type="Proteomes" id="UP000054560"/>
    </source>
</evidence>
<organism evidence="2 3">
    <name type="scientific">Sphaeroforma arctica JP610</name>
    <dbReference type="NCBI Taxonomy" id="667725"/>
    <lineage>
        <taxon>Eukaryota</taxon>
        <taxon>Ichthyosporea</taxon>
        <taxon>Ichthyophonida</taxon>
        <taxon>Sphaeroforma</taxon>
    </lineage>
</organism>